<name>A0A2G8L139_STIJA</name>
<keyword evidence="3" id="KW-0862">Zinc</keyword>
<proteinExistence type="predicted"/>
<dbReference type="SUPFAM" id="SSF144232">
    <property type="entry name" value="HIT/MYND zinc finger-like"/>
    <property type="match status" value="2"/>
</dbReference>
<dbReference type="EMBL" id="MRZV01000268">
    <property type="protein sequence ID" value="PIK53978.1"/>
    <property type="molecule type" value="Genomic_DNA"/>
</dbReference>
<gene>
    <name evidence="6" type="ORF">BSL78_09115</name>
</gene>
<evidence type="ECO:0000313" key="6">
    <source>
        <dbReference type="EMBL" id="PIK53978.1"/>
    </source>
</evidence>
<dbReference type="GO" id="GO:0008270">
    <property type="term" value="F:zinc ion binding"/>
    <property type="evidence" value="ECO:0007669"/>
    <property type="project" value="UniProtKB-KW"/>
</dbReference>
<accession>A0A2G8L139</accession>
<evidence type="ECO:0000256" key="1">
    <source>
        <dbReference type="ARBA" id="ARBA00022723"/>
    </source>
</evidence>
<dbReference type="PROSITE" id="PS01360">
    <property type="entry name" value="ZF_MYND_1"/>
    <property type="match status" value="1"/>
</dbReference>
<dbReference type="PROSITE" id="PS50865">
    <property type="entry name" value="ZF_MYND_2"/>
    <property type="match status" value="1"/>
</dbReference>
<evidence type="ECO:0000256" key="2">
    <source>
        <dbReference type="ARBA" id="ARBA00022771"/>
    </source>
</evidence>
<dbReference type="AlphaFoldDB" id="A0A2G8L139"/>
<comment type="caution">
    <text evidence="6">The sequence shown here is derived from an EMBL/GenBank/DDBJ whole genome shotgun (WGS) entry which is preliminary data.</text>
</comment>
<sequence length="493" mass="56700">MDIEDGHCWNCEMKLQVPVTCDGCHVAEYCSPNCKKKDNGRHFTQECFTISPRVCSNCQQEGENLLACTGCYQVFYCATKCQRKHWKEHKDECSVITQQIHQVANRLRLDHKVGVTLVSCLNKMSRDIGLTSTTLPFALDLLQLPKNELSREDFKFNQLKTLTMSDNFLPTFMFTGFSLPDDFDKSVTFVHFERLLSTAARDVLLLYVLINRDEAPQVASDIIPTIWFSLRLSTEVADYLNDTLKELSSMAFKVFRNKVGGKLHLQKSNFNRLKEVWKFWSDVDCRIGSDGCLSLEKKRKNELRKLLKGVEEYREFLPELHIPSVDQWFGNGNFMQQGCDENCQNLSLYNPLLTEHPRFGGSATTQSAKLNLQEGRFAVRTDWLPFKVFDYGVMKKSFTEMPISAVELVRQFITKMIPRLEALFDDEHIKIDVKLLNDKVPNIVTEDKFDRIMLPPQVTDGIGISSLLDDYAGRVNKLNPFATVIMESTKWFP</sequence>
<dbReference type="Gene3D" id="6.10.140.2220">
    <property type="match status" value="1"/>
</dbReference>
<keyword evidence="2 4" id="KW-0863">Zinc-finger</keyword>
<keyword evidence="7" id="KW-1185">Reference proteome</keyword>
<reference evidence="6 7" key="1">
    <citation type="journal article" date="2017" name="PLoS Biol.">
        <title>The sea cucumber genome provides insights into morphological evolution and visceral regeneration.</title>
        <authorList>
            <person name="Zhang X."/>
            <person name="Sun L."/>
            <person name="Yuan J."/>
            <person name="Sun Y."/>
            <person name="Gao Y."/>
            <person name="Zhang L."/>
            <person name="Li S."/>
            <person name="Dai H."/>
            <person name="Hamel J.F."/>
            <person name="Liu C."/>
            <person name="Yu Y."/>
            <person name="Liu S."/>
            <person name="Lin W."/>
            <person name="Guo K."/>
            <person name="Jin S."/>
            <person name="Xu P."/>
            <person name="Storey K.B."/>
            <person name="Huan P."/>
            <person name="Zhang T."/>
            <person name="Zhou Y."/>
            <person name="Zhang J."/>
            <person name="Lin C."/>
            <person name="Li X."/>
            <person name="Xing L."/>
            <person name="Huo D."/>
            <person name="Sun M."/>
            <person name="Wang L."/>
            <person name="Mercier A."/>
            <person name="Li F."/>
            <person name="Yang H."/>
            <person name="Xiang J."/>
        </authorList>
    </citation>
    <scope>NUCLEOTIDE SEQUENCE [LARGE SCALE GENOMIC DNA]</scope>
    <source>
        <strain evidence="6">Shaxun</strain>
        <tissue evidence="6">Muscle</tissue>
    </source>
</reference>
<protein>
    <recommendedName>
        <fullName evidence="5">MYND-type domain-containing protein</fullName>
    </recommendedName>
</protein>
<organism evidence="6 7">
    <name type="scientific">Stichopus japonicus</name>
    <name type="common">Sea cucumber</name>
    <dbReference type="NCBI Taxonomy" id="307972"/>
    <lineage>
        <taxon>Eukaryota</taxon>
        <taxon>Metazoa</taxon>
        <taxon>Echinodermata</taxon>
        <taxon>Eleutherozoa</taxon>
        <taxon>Echinozoa</taxon>
        <taxon>Holothuroidea</taxon>
        <taxon>Aspidochirotacea</taxon>
        <taxon>Aspidochirotida</taxon>
        <taxon>Stichopodidae</taxon>
        <taxon>Apostichopus</taxon>
    </lineage>
</organism>
<evidence type="ECO:0000259" key="5">
    <source>
        <dbReference type="PROSITE" id="PS50865"/>
    </source>
</evidence>
<dbReference type="Proteomes" id="UP000230750">
    <property type="component" value="Unassembled WGS sequence"/>
</dbReference>
<dbReference type="Pfam" id="PF01753">
    <property type="entry name" value="zf-MYND"/>
    <property type="match status" value="2"/>
</dbReference>
<evidence type="ECO:0000313" key="7">
    <source>
        <dbReference type="Proteomes" id="UP000230750"/>
    </source>
</evidence>
<evidence type="ECO:0000256" key="4">
    <source>
        <dbReference type="PROSITE-ProRule" id="PRU00134"/>
    </source>
</evidence>
<keyword evidence="1" id="KW-0479">Metal-binding</keyword>
<dbReference type="InterPro" id="IPR002893">
    <property type="entry name" value="Znf_MYND"/>
</dbReference>
<evidence type="ECO:0000256" key="3">
    <source>
        <dbReference type="ARBA" id="ARBA00022833"/>
    </source>
</evidence>
<dbReference type="OrthoDB" id="2519255at2759"/>
<feature type="domain" description="MYND-type" evidence="5">
    <location>
        <begin position="55"/>
        <end position="93"/>
    </location>
</feature>